<name>A0A1I4M9Q2_9BACI</name>
<keyword evidence="1" id="KW-0694">RNA-binding</keyword>
<dbReference type="InterPro" id="IPR036986">
    <property type="entry name" value="S4_RNA-bd_sf"/>
</dbReference>
<dbReference type="InterPro" id="IPR002942">
    <property type="entry name" value="S4_RNA-bd"/>
</dbReference>
<dbReference type="Proteomes" id="UP000198565">
    <property type="component" value="Unassembled WGS sequence"/>
</dbReference>
<dbReference type="InterPro" id="IPR012677">
    <property type="entry name" value="Nucleotide-bd_a/b_plait_sf"/>
</dbReference>
<dbReference type="OrthoDB" id="9812787at2"/>
<dbReference type="STRING" id="334253.SAMN04487943_106101"/>
<proteinExistence type="predicted"/>
<dbReference type="EMBL" id="FOTR01000006">
    <property type="protein sequence ID" value="SFL99667.1"/>
    <property type="molecule type" value="Genomic_DNA"/>
</dbReference>
<dbReference type="GO" id="GO:0003723">
    <property type="term" value="F:RNA binding"/>
    <property type="evidence" value="ECO:0007669"/>
    <property type="project" value="UniProtKB-KW"/>
</dbReference>
<evidence type="ECO:0000313" key="3">
    <source>
        <dbReference type="EMBL" id="SFL99667.1"/>
    </source>
</evidence>
<dbReference type="Gene3D" id="3.30.1370.160">
    <property type="match status" value="1"/>
</dbReference>
<dbReference type="Gene3D" id="3.10.290.10">
    <property type="entry name" value="RNA-binding S4 domain"/>
    <property type="match status" value="1"/>
</dbReference>
<evidence type="ECO:0000256" key="1">
    <source>
        <dbReference type="PROSITE-ProRule" id="PRU00182"/>
    </source>
</evidence>
<organism evidence="3 4">
    <name type="scientific">Gracilibacillus orientalis</name>
    <dbReference type="NCBI Taxonomy" id="334253"/>
    <lineage>
        <taxon>Bacteria</taxon>
        <taxon>Bacillati</taxon>
        <taxon>Bacillota</taxon>
        <taxon>Bacilli</taxon>
        <taxon>Bacillales</taxon>
        <taxon>Bacillaceae</taxon>
        <taxon>Gracilibacillus</taxon>
    </lineage>
</organism>
<protein>
    <submittedName>
        <fullName evidence="3">RNA-binding protein YlmH, contains S4-like domain</fullName>
    </submittedName>
</protein>
<dbReference type="SUPFAM" id="SSF55174">
    <property type="entry name" value="Alpha-L RNA-binding motif"/>
    <property type="match status" value="1"/>
</dbReference>
<dbReference type="Pfam" id="PF17774">
    <property type="entry name" value="YlmH_RBD"/>
    <property type="match status" value="1"/>
</dbReference>
<dbReference type="Pfam" id="PF01479">
    <property type="entry name" value="S4"/>
    <property type="match status" value="1"/>
</dbReference>
<sequence>MDLYQHFRKEEYPFIDQVLSWRDEVTTRYERKVIDFLHPREQKIFEMIIGNDEELQLAFFGGWESAERKRAVLAPFYEEINESSFEVELLQAKFPQKFVSIEHPDVLGAFLSAGIKRKKIGDIVIHNDTIQILVAKDITTYLITNVTSVKKAGVIFDRVSMSERMPSQDTWQSRMATCASLRLDVIIKEMYQMSRQQALNVIKKGLVKVNFQAIDQPSFILEEDDLISIRGKGRSRITELHGLTKKDRIRITFEKLL</sequence>
<dbReference type="SMART" id="SM00363">
    <property type="entry name" value="S4"/>
    <property type="match status" value="1"/>
</dbReference>
<dbReference type="RefSeq" id="WP_091483921.1">
    <property type="nucleotide sequence ID" value="NZ_FOTR01000006.1"/>
</dbReference>
<dbReference type="PROSITE" id="PS50889">
    <property type="entry name" value="S4"/>
    <property type="match status" value="1"/>
</dbReference>
<evidence type="ECO:0000313" key="4">
    <source>
        <dbReference type="Proteomes" id="UP000198565"/>
    </source>
</evidence>
<dbReference type="InterPro" id="IPR040591">
    <property type="entry name" value="RqcP2_RBD"/>
</dbReference>
<evidence type="ECO:0000259" key="2">
    <source>
        <dbReference type="SMART" id="SM00363"/>
    </source>
</evidence>
<accession>A0A1I4M9Q2</accession>
<dbReference type="Gene3D" id="3.30.70.330">
    <property type="match status" value="1"/>
</dbReference>
<reference evidence="4" key="1">
    <citation type="submission" date="2016-10" db="EMBL/GenBank/DDBJ databases">
        <authorList>
            <person name="Varghese N."/>
            <person name="Submissions S."/>
        </authorList>
    </citation>
    <scope>NUCLEOTIDE SEQUENCE [LARGE SCALE GENOMIC DNA]</scope>
    <source>
        <strain evidence="4">CGMCC 1.4250</strain>
    </source>
</reference>
<feature type="domain" description="RNA-binding S4" evidence="2">
    <location>
        <begin position="181"/>
        <end position="243"/>
    </location>
</feature>
<dbReference type="AlphaFoldDB" id="A0A1I4M9Q2"/>
<dbReference type="CDD" id="cd00165">
    <property type="entry name" value="S4"/>
    <property type="match status" value="1"/>
</dbReference>
<keyword evidence="4" id="KW-1185">Reference proteome</keyword>
<gene>
    <name evidence="3" type="ORF">SAMN04487943_106101</name>
</gene>